<dbReference type="InterPro" id="IPR050560">
    <property type="entry name" value="MYB_TF"/>
</dbReference>
<keyword evidence="2" id="KW-0539">Nucleus</keyword>
<dbReference type="GO" id="GO:0000981">
    <property type="term" value="F:DNA-binding transcription factor activity, RNA polymerase II-specific"/>
    <property type="evidence" value="ECO:0000318"/>
    <property type="project" value="GO_Central"/>
</dbReference>
<gene>
    <name evidence="5" type="ORF">MIMGU_mgv1a024740mg</name>
</gene>
<accession>A0A022QGY0</accession>
<dbReference type="GO" id="GO:0006355">
    <property type="term" value="P:regulation of DNA-templated transcription"/>
    <property type="evidence" value="ECO:0000318"/>
    <property type="project" value="GO_Central"/>
</dbReference>
<feature type="domain" description="HTH myb-type" evidence="4">
    <location>
        <begin position="41"/>
        <end position="91"/>
    </location>
</feature>
<dbReference type="Pfam" id="PF00249">
    <property type="entry name" value="Myb_DNA-binding"/>
    <property type="match status" value="2"/>
</dbReference>
<evidence type="ECO:0000313" key="6">
    <source>
        <dbReference type="Proteomes" id="UP000030748"/>
    </source>
</evidence>
<sequence>MAAEEVRDRIKGPWSTEEDELLNKLVERHGTRNWSFICRFRHRPFTAEEDETILKAHAEFGNKWASISRLLVRHTYNAIKNHWNSTLKRKFAADVAAGRRSDGRRF</sequence>
<dbReference type="PANTHER" id="PTHR45614">
    <property type="entry name" value="MYB PROTEIN-RELATED"/>
    <property type="match status" value="1"/>
</dbReference>
<dbReference type="InterPro" id="IPR017930">
    <property type="entry name" value="Myb_dom"/>
</dbReference>
<dbReference type="EMBL" id="KI631563">
    <property type="protein sequence ID" value="EYU26844.1"/>
    <property type="molecule type" value="Genomic_DNA"/>
</dbReference>
<dbReference type="InterPro" id="IPR001005">
    <property type="entry name" value="SANT/Myb"/>
</dbReference>
<feature type="domain" description="Myb-like" evidence="3">
    <location>
        <begin position="6"/>
        <end position="87"/>
    </location>
</feature>
<feature type="domain" description="HTH myb-type" evidence="4">
    <location>
        <begin position="8"/>
        <end position="39"/>
    </location>
</feature>
<evidence type="ECO:0000259" key="4">
    <source>
        <dbReference type="PROSITE" id="PS51294"/>
    </source>
</evidence>
<dbReference type="PhylomeDB" id="A0A022QGY0"/>
<protein>
    <submittedName>
        <fullName evidence="5">Uncharacterized protein</fullName>
    </submittedName>
</protein>
<dbReference type="Gene3D" id="1.10.10.60">
    <property type="entry name" value="Homeodomain-like"/>
    <property type="match status" value="2"/>
</dbReference>
<dbReference type="Proteomes" id="UP000030748">
    <property type="component" value="Unassembled WGS sequence"/>
</dbReference>
<evidence type="ECO:0000259" key="3">
    <source>
        <dbReference type="PROSITE" id="PS50090"/>
    </source>
</evidence>
<organism evidence="5 6">
    <name type="scientific">Erythranthe guttata</name>
    <name type="common">Yellow monkey flower</name>
    <name type="synonym">Mimulus guttatus</name>
    <dbReference type="NCBI Taxonomy" id="4155"/>
    <lineage>
        <taxon>Eukaryota</taxon>
        <taxon>Viridiplantae</taxon>
        <taxon>Streptophyta</taxon>
        <taxon>Embryophyta</taxon>
        <taxon>Tracheophyta</taxon>
        <taxon>Spermatophyta</taxon>
        <taxon>Magnoliopsida</taxon>
        <taxon>eudicotyledons</taxon>
        <taxon>Gunneridae</taxon>
        <taxon>Pentapetalae</taxon>
        <taxon>asterids</taxon>
        <taxon>lamiids</taxon>
        <taxon>Lamiales</taxon>
        <taxon>Phrymaceae</taxon>
        <taxon>Erythranthe</taxon>
    </lineage>
</organism>
<comment type="subcellular location">
    <subcellularLocation>
        <location evidence="1">Nucleus</location>
    </subcellularLocation>
</comment>
<dbReference type="GO" id="GO:0005634">
    <property type="term" value="C:nucleus"/>
    <property type="evidence" value="ECO:0000318"/>
    <property type="project" value="GO_Central"/>
</dbReference>
<dbReference type="PROSITE" id="PS50090">
    <property type="entry name" value="MYB_LIKE"/>
    <property type="match status" value="1"/>
</dbReference>
<reference evidence="5 6" key="1">
    <citation type="journal article" date="2013" name="Proc. Natl. Acad. Sci. U.S.A.">
        <title>Fine-scale variation in meiotic recombination in Mimulus inferred from population shotgun sequencing.</title>
        <authorList>
            <person name="Hellsten U."/>
            <person name="Wright K.M."/>
            <person name="Jenkins J."/>
            <person name="Shu S."/>
            <person name="Yuan Y."/>
            <person name="Wessler S.R."/>
            <person name="Schmutz J."/>
            <person name="Willis J.H."/>
            <person name="Rokhsar D.S."/>
        </authorList>
    </citation>
    <scope>NUCLEOTIDE SEQUENCE [LARGE SCALE GENOMIC DNA]</scope>
    <source>
        <strain evidence="6">cv. DUN x IM62</strain>
    </source>
</reference>
<dbReference type="eggNOG" id="KOG0048">
    <property type="taxonomic scope" value="Eukaryota"/>
</dbReference>
<name>A0A022QGY0_ERYGU</name>
<dbReference type="GO" id="GO:0000978">
    <property type="term" value="F:RNA polymerase II cis-regulatory region sequence-specific DNA binding"/>
    <property type="evidence" value="ECO:0000318"/>
    <property type="project" value="GO_Central"/>
</dbReference>
<dbReference type="InterPro" id="IPR009057">
    <property type="entry name" value="Homeodomain-like_sf"/>
</dbReference>
<evidence type="ECO:0000256" key="2">
    <source>
        <dbReference type="ARBA" id="ARBA00023242"/>
    </source>
</evidence>
<dbReference type="AlphaFoldDB" id="A0A022QGY0"/>
<dbReference type="SMART" id="SM00717">
    <property type="entry name" value="SANT"/>
    <property type="match status" value="1"/>
</dbReference>
<evidence type="ECO:0000313" key="5">
    <source>
        <dbReference type="EMBL" id="EYU26844.1"/>
    </source>
</evidence>
<dbReference type="STRING" id="4155.A0A022QGY0"/>
<evidence type="ECO:0000256" key="1">
    <source>
        <dbReference type="ARBA" id="ARBA00004123"/>
    </source>
</evidence>
<dbReference type="CDD" id="cd00167">
    <property type="entry name" value="SANT"/>
    <property type="match status" value="2"/>
</dbReference>
<proteinExistence type="predicted"/>
<dbReference type="PANTHER" id="PTHR45614:SF190">
    <property type="entry name" value="TRANSCRIPTION FACTOR MYB44"/>
    <property type="match status" value="1"/>
</dbReference>
<dbReference type="PROSITE" id="PS51294">
    <property type="entry name" value="HTH_MYB"/>
    <property type="match status" value="2"/>
</dbReference>
<keyword evidence="6" id="KW-1185">Reference proteome</keyword>
<dbReference type="SUPFAM" id="SSF46689">
    <property type="entry name" value="Homeodomain-like"/>
    <property type="match status" value="1"/>
</dbReference>